<keyword evidence="3" id="KW-1185">Reference proteome</keyword>
<feature type="domain" description="Ubiquitin-like" evidence="1">
    <location>
        <begin position="30"/>
        <end position="82"/>
    </location>
</feature>
<protein>
    <recommendedName>
        <fullName evidence="1">Ubiquitin-like domain-containing protein</fullName>
    </recommendedName>
</protein>
<dbReference type="SUPFAM" id="SSF54236">
    <property type="entry name" value="Ubiquitin-like"/>
    <property type="match status" value="1"/>
</dbReference>
<evidence type="ECO:0000313" key="3">
    <source>
        <dbReference type="Proteomes" id="UP001620626"/>
    </source>
</evidence>
<dbReference type="InterPro" id="IPR029071">
    <property type="entry name" value="Ubiquitin-like_domsf"/>
</dbReference>
<organism evidence="2 3">
    <name type="scientific">Heterodera trifolii</name>
    <dbReference type="NCBI Taxonomy" id="157864"/>
    <lineage>
        <taxon>Eukaryota</taxon>
        <taxon>Metazoa</taxon>
        <taxon>Ecdysozoa</taxon>
        <taxon>Nematoda</taxon>
        <taxon>Chromadorea</taxon>
        <taxon>Rhabditida</taxon>
        <taxon>Tylenchina</taxon>
        <taxon>Tylenchomorpha</taxon>
        <taxon>Tylenchoidea</taxon>
        <taxon>Heteroderidae</taxon>
        <taxon>Heteroderinae</taxon>
        <taxon>Heterodera</taxon>
    </lineage>
</organism>
<comment type="caution">
    <text evidence="2">The sequence shown here is derived from an EMBL/GenBank/DDBJ whole genome shotgun (WGS) entry which is preliminary data.</text>
</comment>
<name>A0ABD2LYJ3_9BILA</name>
<dbReference type="PROSITE" id="PS50053">
    <property type="entry name" value="UBIQUITIN_2"/>
    <property type="match status" value="1"/>
</dbReference>
<dbReference type="Proteomes" id="UP001620626">
    <property type="component" value="Unassembled WGS sequence"/>
</dbReference>
<evidence type="ECO:0000313" key="2">
    <source>
        <dbReference type="EMBL" id="KAL3120206.1"/>
    </source>
</evidence>
<dbReference type="InterPro" id="IPR000626">
    <property type="entry name" value="Ubiquitin-like_dom"/>
</dbReference>
<evidence type="ECO:0000259" key="1">
    <source>
        <dbReference type="PROSITE" id="PS50053"/>
    </source>
</evidence>
<dbReference type="EMBL" id="JBICBT010000221">
    <property type="protein sequence ID" value="KAL3120206.1"/>
    <property type="molecule type" value="Genomic_DNA"/>
</dbReference>
<reference evidence="2 3" key="1">
    <citation type="submission" date="2024-10" db="EMBL/GenBank/DDBJ databases">
        <authorList>
            <person name="Kim D."/>
        </authorList>
    </citation>
    <scope>NUCLEOTIDE SEQUENCE [LARGE SCALE GENOMIC DNA]</scope>
    <source>
        <strain evidence="2">BH-2024</strain>
    </source>
</reference>
<gene>
    <name evidence="2" type="ORF">niasHT_008960</name>
</gene>
<sequence length="89" mass="10713">MEQQQKKDVLVGHTQKLADEQKKCFDKYNELEKDTTIWEIKAKIKDIDFDRHRLTFDGYTLKDNNRTLADYNIGNGAKIHIVEYIDWWH</sequence>
<dbReference type="AlphaFoldDB" id="A0ABD2LYJ3"/>
<dbReference type="Pfam" id="PF00240">
    <property type="entry name" value="ubiquitin"/>
    <property type="match status" value="1"/>
</dbReference>
<proteinExistence type="predicted"/>
<accession>A0ABD2LYJ3</accession>
<dbReference type="Gene3D" id="3.10.20.90">
    <property type="entry name" value="Phosphatidylinositol 3-kinase Catalytic Subunit, Chain A, domain 1"/>
    <property type="match status" value="1"/>
</dbReference>